<evidence type="ECO:0000256" key="1">
    <source>
        <dbReference type="SAM" id="MobiDB-lite"/>
    </source>
</evidence>
<evidence type="ECO:0000313" key="3">
    <source>
        <dbReference type="EMBL" id="CAF0791381.1"/>
    </source>
</evidence>
<keyword evidence="4" id="KW-1185">Reference proteome</keyword>
<feature type="region of interest" description="Disordered" evidence="1">
    <location>
        <begin position="1"/>
        <end position="32"/>
    </location>
</feature>
<gene>
    <name evidence="3" type="ORF">EDS130_LOCUS4366</name>
    <name evidence="2" type="ORF">XAT740_LOCUS277</name>
</gene>
<evidence type="ECO:0000313" key="5">
    <source>
        <dbReference type="Proteomes" id="UP000663852"/>
    </source>
</evidence>
<dbReference type="Proteomes" id="UP000663852">
    <property type="component" value="Unassembled WGS sequence"/>
</dbReference>
<dbReference type="Proteomes" id="UP000663828">
    <property type="component" value="Unassembled WGS sequence"/>
</dbReference>
<reference evidence="3" key="1">
    <citation type="submission" date="2021-02" db="EMBL/GenBank/DDBJ databases">
        <authorList>
            <person name="Nowell W R."/>
        </authorList>
    </citation>
    <scope>NUCLEOTIDE SEQUENCE</scope>
</reference>
<proteinExistence type="predicted"/>
<dbReference type="AlphaFoldDB" id="A0A813S2R1"/>
<dbReference type="EMBL" id="CAJNOR010000007">
    <property type="protein sequence ID" value="CAF0748231.1"/>
    <property type="molecule type" value="Genomic_DNA"/>
</dbReference>
<organism evidence="3 5">
    <name type="scientific">Adineta ricciae</name>
    <name type="common">Rotifer</name>
    <dbReference type="NCBI Taxonomy" id="249248"/>
    <lineage>
        <taxon>Eukaryota</taxon>
        <taxon>Metazoa</taxon>
        <taxon>Spiralia</taxon>
        <taxon>Gnathifera</taxon>
        <taxon>Rotifera</taxon>
        <taxon>Eurotatoria</taxon>
        <taxon>Bdelloidea</taxon>
        <taxon>Adinetida</taxon>
        <taxon>Adinetidae</taxon>
        <taxon>Adineta</taxon>
    </lineage>
</organism>
<protein>
    <submittedName>
        <fullName evidence="3">Uncharacterized protein</fullName>
    </submittedName>
</protein>
<sequence>MLVTVTETVGYGSHPVARKRPTDPSSGIESDGRIRSQIPIAGNHWKIIDPAGSCRTALMWDDSTITSIIRVFE</sequence>
<evidence type="ECO:0000313" key="2">
    <source>
        <dbReference type="EMBL" id="CAF0748231.1"/>
    </source>
</evidence>
<accession>A0A813S2R1</accession>
<name>A0A813S2R1_ADIRI</name>
<evidence type="ECO:0000313" key="4">
    <source>
        <dbReference type="Proteomes" id="UP000663828"/>
    </source>
</evidence>
<comment type="caution">
    <text evidence="3">The sequence shown here is derived from an EMBL/GenBank/DDBJ whole genome shotgun (WGS) entry which is preliminary data.</text>
</comment>
<dbReference type="EMBL" id="CAJNOJ010000011">
    <property type="protein sequence ID" value="CAF0791381.1"/>
    <property type="molecule type" value="Genomic_DNA"/>
</dbReference>